<name>A0AAD5SFC3_9FUNG</name>
<organism evidence="2 3">
    <name type="scientific">Rhizophlyctis rosea</name>
    <dbReference type="NCBI Taxonomy" id="64517"/>
    <lineage>
        <taxon>Eukaryota</taxon>
        <taxon>Fungi</taxon>
        <taxon>Fungi incertae sedis</taxon>
        <taxon>Chytridiomycota</taxon>
        <taxon>Chytridiomycota incertae sedis</taxon>
        <taxon>Chytridiomycetes</taxon>
        <taxon>Rhizophlyctidales</taxon>
        <taxon>Rhizophlyctidaceae</taxon>
        <taxon>Rhizophlyctis</taxon>
    </lineage>
</organism>
<feature type="region of interest" description="Disordered" evidence="1">
    <location>
        <begin position="16"/>
        <end position="148"/>
    </location>
</feature>
<dbReference type="AlphaFoldDB" id="A0AAD5SFC3"/>
<accession>A0AAD5SFC3</accession>
<feature type="compositionally biased region" description="Basic and acidic residues" evidence="1">
    <location>
        <begin position="122"/>
        <end position="148"/>
    </location>
</feature>
<evidence type="ECO:0000313" key="2">
    <source>
        <dbReference type="EMBL" id="KAJ3054060.1"/>
    </source>
</evidence>
<evidence type="ECO:0000313" key="3">
    <source>
        <dbReference type="Proteomes" id="UP001212841"/>
    </source>
</evidence>
<dbReference type="Proteomes" id="UP001212841">
    <property type="component" value="Unassembled WGS sequence"/>
</dbReference>
<feature type="compositionally biased region" description="Basic and acidic residues" evidence="1">
    <location>
        <begin position="82"/>
        <end position="97"/>
    </location>
</feature>
<protein>
    <submittedName>
        <fullName evidence="2">Uncharacterized protein</fullName>
    </submittedName>
</protein>
<gene>
    <name evidence="2" type="ORF">HK097_002751</name>
</gene>
<evidence type="ECO:0000256" key="1">
    <source>
        <dbReference type="SAM" id="MobiDB-lite"/>
    </source>
</evidence>
<sequence>MSRIIRTSQLIHSRTFSTTLPRSFASPKSSKQEPSVNYSQEGIFGKDYHDAKLSSNEEDKQRQKTKRAGAVENAVKGGTTELRSKMARDGMDAKNQDDGMPAVKTDEEGISKSAPRPIIGLEDERRSFERPAGKNDFARSEAQKRATK</sequence>
<feature type="compositionally biased region" description="Basic and acidic residues" evidence="1">
    <location>
        <begin position="44"/>
        <end position="62"/>
    </location>
</feature>
<keyword evidence="3" id="KW-1185">Reference proteome</keyword>
<comment type="caution">
    <text evidence="2">The sequence shown here is derived from an EMBL/GenBank/DDBJ whole genome shotgun (WGS) entry which is preliminary data.</text>
</comment>
<proteinExistence type="predicted"/>
<dbReference type="EMBL" id="JADGJD010000161">
    <property type="protein sequence ID" value="KAJ3054060.1"/>
    <property type="molecule type" value="Genomic_DNA"/>
</dbReference>
<feature type="compositionally biased region" description="Polar residues" evidence="1">
    <location>
        <begin position="16"/>
        <end position="40"/>
    </location>
</feature>
<reference evidence="2" key="1">
    <citation type="submission" date="2020-05" db="EMBL/GenBank/DDBJ databases">
        <title>Phylogenomic resolution of chytrid fungi.</title>
        <authorList>
            <person name="Stajich J.E."/>
            <person name="Amses K."/>
            <person name="Simmons R."/>
            <person name="Seto K."/>
            <person name="Myers J."/>
            <person name="Bonds A."/>
            <person name="Quandt C.A."/>
            <person name="Barry K."/>
            <person name="Liu P."/>
            <person name="Grigoriev I."/>
            <person name="Longcore J.E."/>
            <person name="James T.Y."/>
        </authorList>
    </citation>
    <scope>NUCLEOTIDE SEQUENCE</scope>
    <source>
        <strain evidence="2">JEL0318</strain>
    </source>
</reference>